<name>A0A414INS7_BACUN</name>
<dbReference type="Gene3D" id="1.10.1200.10">
    <property type="entry name" value="ACP-like"/>
    <property type="match status" value="1"/>
</dbReference>
<dbReference type="Proteomes" id="UP000283601">
    <property type="component" value="Unassembled WGS sequence"/>
</dbReference>
<dbReference type="AlphaFoldDB" id="A0A414INS7"/>
<accession>A0A414INS7</accession>
<evidence type="ECO:0000313" key="2">
    <source>
        <dbReference type="Proteomes" id="UP000283601"/>
    </source>
</evidence>
<gene>
    <name evidence="1" type="ORF">DW758_03400</name>
</gene>
<protein>
    <submittedName>
        <fullName evidence="1">Acyl carrier protein</fullName>
    </submittedName>
</protein>
<dbReference type="InterPro" id="IPR036736">
    <property type="entry name" value="ACP-like_sf"/>
</dbReference>
<dbReference type="RefSeq" id="WP_118132088.1">
    <property type="nucleotide sequence ID" value="NZ_CALNHV010000018.1"/>
</dbReference>
<comment type="caution">
    <text evidence="1">The sequence shown here is derived from an EMBL/GenBank/DDBJ whole genome shotgun (WGS) entry which is preliminary data.</text>
</comment>
<proteinExistence type="predicted"/>
<organism evidence="1 2">
    <name type="scientific">Bacteroides uniformis</name>
    <dbReference type="NCBI Taxonomy" id="820"/>
    <lineage>
        <taxon>Bacteria</taxon>
        <taxon>Pseudomonadati</taxon>
        <taxon>Bacteroidota</taxon>
        <taxon>Bacteroidia</taxon>
        <taxon>Bacteroidales</taxon>
        <taxon>Bacteroidaceae</taxon>
        <taxon>Bacteroides</taxon>
    </lineage>
</organism>
<evidence type="ECO:0000313" key="1">
    <source>
        <dbReference type="EMBL" id="RHE26104.1"/>
    </source>
</evidence>
<dbReference type="EMBL" id="QSJZ01000001">
    <property type="protein sequence ID" value="RHE26104.1"/>
    <property type="molecule type" value="Genomic_DNA"/>
</dbReference>
<sequence>MTNIEKYNAAFVEVFGVTEEVLNDSFSKENVEGWDSVHQLNIISILEDSFDVMFEPEEIMELTSYGKGIEILNRYDIDLKL</sequence>
<reference evidence="1 2" key="1">
    <citation type="submission" date="2018-08" db="EMBL/GenBank/DDBJ databases">
        <title>A genome reference for cultivated species of the human gut microbiota.</title>
        <authorList>
            <person name="Zou Y."/>
            <person name="Xue W."/>
            <person name="Luo G."/>
        </authorList>
    </citation>
    <scope>NUCLEOTIDE SEQUENCE [LARGE SCALE GENOMIC DNA]</scope>
    <source>
        <strain evidence="1 2">AM29-12AC</strain>
    </source>
</reference>
<dbReference type="SUPFAM" id="SSF47336">
    <property type="entry name" value="ACP-like"/>
    <property type="match status" value="1"/>
</dbReference>